<keyword evidence="4" id="KW-0067">ATP-binding</keyword>
<feature type="compositionally biased region" description="Basic and acidic residues" evidence="5">
    <location>
        <begin position="1"/>
        <end position="10"/>
    </location>
</feature>
<dbReference type="InterPro" id="IPR000014">
    <property type="entry name" value="PAS"/>
</dbReference>
<dbReference type="NCBIfam" id="TIGR00229">
    <property type="entry name" value="sensory_box"/>
    <property type="match status" value="1"/>
</dbReference>
<dbReference type="CDD" id="cd14014">
    <property type="entry name" value="STKc_PknB_like"/>
    <property type="match status" value="1"/>
</dbReference>
<dbReference type="EMBL" id="SJPN01000002">
    <property type="protein sequence ID" value="TWU06498.1"/>
    <property type="molecule type" value="Genomic_DNA"/>
</dbReference>
<evidence type="ECO:0000256" key="2">
    <source>
        <dbReference type="ARBA" id="ARBA00022741"/>
    </source>
</evidence>
<dbReference type="SMART" id="SM00091">
    <property type="entry name" value="PAS"/>
    <property type="match status" value="1"/>
</dbReference>
<keyword evidence="3 8" id="KW-0418">Kinase</keyword>
<gene>
    <name evidence="8" type="primary">pknB_20</name>
    <name evidence="8" type="ORF">Pla52n_22200</name>
</gene>
<dbReference type="PROSITE" id="PS50011">
    <property type="entry name" value="PROTEIN_KINASE_DOM"/>
    <property type="match status" value="1"/>
</dbReference>
<feature type="compositionally biased region" description="Polar residues" evidence="5">
    <location>
        <begin position="11"/>
        <end position="27"/>
    </location>
</feature>
<dbReference type="Pfam" id="PF00069">
    <property type="entry name" value="Pkinase"/>
    <property type="match status" value="1"/>
</dbReference>
<dbReference type="PROSITE" id="PS50112">
    <property type="entry name" value="PAS"/>
    <property type="match status" value="1"/>
</dbReference>
<keyword evidence="9" id="KW-1185">Reference proteome</keyword>
<dbReference type="Gene3D" id="3.30.450.20">
    <property type="entry name" value="PAS domain"/>
    <property type="match status" value="1"/>
</dbReference>
<dbReference type="SUPFAM" id="SSF55785">
    <property type="entry name" value="PYP-like sensor domain (PAS domain)"/>
    <property type="match status" value="1"/>
</dbReference>
<evidence type="ECO:0000259" key="7">
    <source>
        <dbReference type="PROSITE" id="PS50112"/>
    </source>
</evidence>
<proteinExistence type="predicted"/>
<dbReference type="GO" id="GO:0004674">
    <property type="term" value="F:protein serine/threonine kinase activity"/>
    <property type="evidence" value="ECO:0007669"/>
    <property type="project" value="UniProtKB-EC"/>
</dbReference>
<sequence length="441" mass="48756">MARDNERSESSRNTGDTTCVVTGSLTGPDANSTDFELNVEAPAFERYDVIGEIERGGQGVIYKAIDKRLPREVAIKVLHPGHCGNEVVANGLANEARVMSYLSHPNITPIFESGVSKGGRPYYVMKYIDGTTLAKVLAKGDVPPPLCLKIFADICQAMAYAHSRGVIHLDLKPQNVMVGQFGEVHVMDWGLARFAEKPPPIILSHGWAESVEPGKRINGTLSYMSPEQARGEPLTTATDVFGLGAILCEIILGHAPYVADSCRKLFRRARKASMPETLSGLDESETDRVLVRLAKKCLAVDPRDRPQDAIAVAQEVADYQSSAFERVESDMNRFFELSLDLFCIADTHGYFRRVNENFTRVLGYSKSELLARPFLDFVIEEDKENTLDRMSVLSQGQHVVRFRNRYISAYGSIVTLEWMAKSISGEGLVFAVARDVSQSLA</sequence>
<dbReference type="AlphaFoldDB" id="A0A5C6B3J2"/>
<dbReference type="GO" id="GO:0005524">
    <property type="term" value="F:ATP binding"/>
    <property type="evidence" value="ECO:0007669"/>
    <property type="project" value="UniProtKB-KW"/>
</dbReference>
<evidence type="ECO:0000313" key="8">
    <source>
        <dbReference type="EMBL" id="TWU06498.1"/>
    </source>
</evidence>
<evidence type="ECO:0000256" key="3">
    <source>
        <dbReference type="ARBA" id="ARBA00022777"/>
    </source>
</evidence>
<evidence type="ECO:0000256" key="5">
    <source>
        <dbReference type="SAM" id="MobiDB-lite"/>
    </source>
</evidence>
<dbReference type="InterPro" id="IPR013655">
    <property type="entry name" value="PAS_fold_3"/>
</dbReference>
<evidence type="ECO:0000313" key="9">
    <source>
        <dbReference type="Proteomes" id="UP000320176"/>
    </source>
</evidence>
<feature type="domain" description="PAS" evidence="7">
    <location>
        <begin position="327"/>
        <end position="397"/>
    </location>
</feature>
<feature type="region of interest" description="Disordered" evidence="5">
    <location>
        <begin position="1"/>
        <end position="27"/>
    </location>
</feature>
<dbReference type="Pfam" id="PF08447">
    <property type="entry name" value="PAS_3"/>
    <property type="match status" value="1"/>
</dbReference>
<dbReference type="RefSeq" id="WP_146519569.1">
    <property type="nucleotide sequence ID" value="NZ_CP151726.1"/>
</dbReference>
<dbReference type="SUPFAM" id="SSF56112">
    <property type="entry name" value="Protein kinase-like (PK-like)"/>
    <property type="match status" value="1"/>
</dbReference>
<dbReference type="OrthoDB" id="6111975at2"/>
<reference evidence="8 9" key="1">
    <citation type="submission" date="2019-02" db="EMBL/GenBank/DDBJ databases">
        <title>Deep-cultivation of Planctomycetes and their phenomic and genomic characterization uncovers novel biology.</title>
        <authorList>
            <person name="Wiegand S."/>
            <person name="Jogler M."/>
            <person name="Boedeker C."/>
            <person name="Pinto D."/>
            <person name="Vollmers J."/>
            <person name="Rivas-Marin E."/>
            <person name="Kohn T."/>
            <person name="Peeters S.H."/>
            <person name="Heuer A."/>
            <person name="Rast P."/>
            <person name="Oberbeckmann S."/>
            <person name="Bunk B."/>
            <person name="Jeske O."/>
            <person name="Meyerdierks A."/>
            <person name="Storesund J.E."/>
            <person name="Kallscheuer N."/>
            <person name="Luecker S."/>
            <person name="Lage O.M."/>
            <person name="Pohl T."/>
            <person name="Merkel B.J."/>
            <person name="Hornburger P."/>
            <person name="Mueller R.-W."/>
            <person name="Bruemmer F."/>
            <person name="Labrenz M."/>
            <person name="Spormann A.M."/>
            <person name="Op Den Camp H."/>
            <person name="Overmann J."/>
            <person name="Amann R."/>
            <person name="Jetten M.S.M."/>
            <person name="Mascher T."/>
            <person name="Medema M.H."/>
            <person name="Devos D.P."/>
            <person name="Kaster A.-K."/>
            <person name="Ovreas L."/>
            <person name="Rohde M."/>
            <person name="Galperin M.Y."/>
            <person name="Jogler C."/>
        </authorList>
    </citation>
    <scope>NUCLEOTIDE SEQUENCE [LARGE SCALE GENOMIC DNA]</scope>
    <source>
        <strain evidence="8 9">Pla52n</strain>
    </source>
</reference>
<accession>A0A5C6B3J2</accession>
<dbReference type="Gene3D" id="1.10.510.10">
    <property type="entry name" value="Transferase(Phosphotransferase) domain 1"/>
    <property type="match status" value="1"/>
</dbReference>
<organism evidence="8 9">
    <name type="scientific">Stieleria varia</name>
    <dbReference type="NCBI Taxonomy" id="2528005"/>
    <lineage>
        <taxon>Bacteria</taxon>
        <taxon>Pseudomonadati</taxon>
        <taxon>Planctomycetota</taxon>
        <taxon>Planctomycetia</taxon>
        <taxon>Pirellulales</taxon>
        <taxon>Pirellulaceae</taxon>
        <taxon>Stieleria</taxon>
    </lineage>
</organism>
<dbReference type="InterPro" id="IPR011009">
    <property type="entry name" value="Kinase-like_dom_sf"/>
</dbReference>
<dbReference type="EC" id="2.7.11.1" evidence="8"/>
<protein>
    <submittedName>
        <fullName evidence="8">Serine/threonine-protein kinase PknB</fullName>
        <ecNumber evidence="8">2.7.11.1</ecNumber>
    </submittedName>
</protein>
<keyword evidence="2" id="KW-0547">Nucleotide-binding</keyword>
<dbReference type="Gene3D" id="3.30.200.20">
    <property type="entry name" value="Phosphorylase Kinase, domain 1"/>
    <property type="match status" value="1"/>
</dbReference>
<comment type="caution">
    <text evidence="8">The sequence shown here is derived from an EMBL/GenBank/DDBJ whole genome shotgun (WGS) entry which is preliminary data.</text>
</comment>
<keyword evidence="1 8" id="KW-0808">Transferase</keyword>
<dbReference type="PANTHER" id="PTHR43289">
    <property type="entry name" value="MITOGEN-ACTIVATED PROTEIN KINASE KINASE KINASE 20-RELATED"/>
    <property type="match status" value="1"/>
</dbReference>
<dbReference type="PROSITE" id="PS00108">
    <property type="entry name" value="PROTEIN_KINASE_ST"/>
    <property type="match status" value="1"/>
</dbReference>
<evidence type="ECO:0000259" key="6">
    <source>
        <dbReference type="PROSITE" id="PS50011"/>
    </source>
</evidence>
<dbReference type="PANTHER" id="PTHR43289:SF6">
    <property type="entry name" value="SERINE_THREONINE-PROTEIN KINASE NEKL-3"/>
    <property type="match status" value="1"/>
</dbReference>
<dbReference type="CDD" id="cd00130">
    <property type="entry name" value="PAS"/>
    <property type="match status" value="1"/>
</dbReference>
<name>A0A5C6B3J2_9BACT</name>
<evidence type="ECO:0000256" key="4">
    <source>
        <dbReference type="ARBA" id="ARBA00022840"/>
    </source>
</evidence>
<dbReference type="InterPro" id="IPR008271">
    <property type="entry name" value="Ser/Thr_kinase_AS"/>
</dbReference>
<feature type="domain" description="Protein kinase" evidence="6">
    <location>
        <begin position="47"/>
        <end position="317"/>
    </location>
</feature>
<dbReference type="Proteomes" id="UP000320176">
    <property type="component" value="Unassembled WGS sequence"/>
</dbReference>
<dbReference type="InterPro" id="IPR000719">
    <property type="entry name" value="Prot_kinase_dom"/>
</dbReference>
<dbReference type="InterPro" id="IPR035965">
    <property type="entry name" value="PAS-like_dom_sf"/>
</dbReference>
<evidence type="ECO:0000256" key="1">
    <source>
        <dbReference type="ARBA" id="ARBA00022679"/>
    </source>
</evidence>
<dbReference type="SMART" id="SM00220">
    <property type="entry name" value="S_TKc"/>
    <property type="match status" value="1"/>
</dbReference>